<dbReference type="Pfam" id="PF06568">
    <property type="entry name" value="YjiS-like"/>
    <property type="match status" value="1"/>
</dbReference>
<name>K9H3W7_9PROT</name>
<dbReference type="Proteomes" id="UP000009881">
    <property type="component" value="Unassembled WGS sequence"/>
</dbReference>
<dbReference type="OrthoDB" id="8096613at2"/>
<evidence type="ECO:0000313" key="3">
    <source>
        <dbReference type="Proteomes" id="UP000009881"/>
    </source>
</evidence>
<organism evidence="2 3">
    <name type="scientific">Caenispirillum salinarum AK4</name>
    <dbReference type="NCBI Taxonomy" id="1238182"/>
    <lineage>
        <taxon>Bacteria</taxon>
        <taxon>Pseudomonadati</taxon>
        <taxon>Pseudomonadota</taxon>
        <taxon>Alphaproteobacteria</taxon>
        <taxon>Rhodospirillales</taxon>
        <taxon>Novispirillaceae</taxon>
        <taxon>Caenispirillum</taxon>
    </lineage>
</organism>
<feature type="domain" description="YjiS-like" evidence="1">
    <location>
        <begin position="10"/>
        <end position="46"/>
    </location>
</feature>
<gene>
    <name evidence="2" type="ORF">C882_3484</name>
</gene>
<proteinExistence type="predicted"/>
<dbReference type="AlphaFoldDB" id="K9H3W7"/>
<evidence type="ECO:0000259" key="1">
    <source>
        <dbReference type="Pfam" id="PF06568"/>
    </source>
</evidence>
<protein>
    <recommendedName>
        <fullName evidence="1">YjiS-like domain-containing protein</fullName>
    </recommendedName>
</protein>
<dbReference type="InterPro" id="IPR009506">
    <property type="entry name" value="YjiS-like"/>
</dbReference>
<dbReference type="RefSeq" id="WP_009539603.1">
    <property type="nucleotide sequence ID" value="NZ_ANHY01000005.1"/>
</dbReference>
<evidence type="ECO:0000313" key="2">
    <source>
        <dbReference type="EMBL" id="EKV31734.1"/>
    </source>
</evidence>
<sequence length="61" mass="7115">MRTLPLLDRIAETWHIWHDRHEVRDELSALSDREPADIGLTRDDIEAVARGTYQRGPARVH</sequence>
<comment type="caution">
    <text evidence="2">The sequence shown here is derived from an EMBL/GenBank/DDBJ whole genome shotgun (WGS) entry which is preliminary data.</text>
</comment>
<dbReference type="EMBL" id="ANHY01000005">
    <property type="protein sequence ID" value="EKV31734.1"/>
    <property type="molecule type" value="Genomic_DNA"/>
</dbReference>
<accession>K9H3W7</accession>
<reference evidence="2 3" key="1">
    <citation type="journal article" date="2013" name="Genome Announc.">
        <title>Draft Genome Sequence of an Alphaproteobacterium, Caenispirillum salinarum AK4(T), Isolated from a Solar Saltern.</title>
        <authorList>
            <person name="Khatri I."/>
            <person name="Singh A."/>
            <person name="Korpole S."/>
            <person name="Pinnaka A.K."/>
            <person name="Subramanian S."/>
        </authorList>
    </citation>
    <scope>NUCLEOTIDE SEQUENCE [LARGE SCALE GENOMIC DNA]</scope>
    <source>
        <strain evidence="2 3">AK4</strain>
    </source>
</reference>
<keyword evidence="3" id="KW-1185">Reference proteome</keyword>